<evidence type="ECO:0000313" key="1">
    <source>
        <dbReference type="EMBL" id="KAK7323833.1"/>
    </source>
</evidence>
<gene>
    <name evidence="1" type="ORF">VNO77_27329</name>
</gene>
<evidence type="ECO:0000313" key="2">
    <source>
        <dbReference type="Proteomes" id="UP001367508"/>
    </source>
</evidence>
<comment type="caution">
    <text evidence="1">The sequence shown here is derived from an EMBL/GenBank/DDBJ whole genome shotgun (WGS) entry which is preliminary data.</text>
</comment>
<accession>A0AAN9KX22</accession>
<dbReference type="Proteomes" id="UP001367508">
    <property type="component" value="Unassembled WGS sequence"/>
</dbReference>
<sequence length="197" mass="22201">MGLIIVAWSDPLSIRAGLSDGVAHMMRSRHDPELNRTLHACLMVTWGSKPSAFSYFMVKLGIKSFANVHAGAFNPIVYGLSHESLPWFFCNCLYRAYRKTARPMATYLDAGLETSKLQAWTSKFMPRTPSRMILLQSISYPSQTHRCGLILEAILAIDYFPKMHGCAVTWFHITLLAKLGTRLLLSQLSMKLLYARG</sequence>
<organism evidence="1 2">
    <name type="scientific">Canavalia gladiata</name>
    <name type="common">Sword bean</name>
    <name type="synonym">Dolichos gladiatus</name>
    <dbReference type="NCBI Taxonomy" id="3824"/>
    <lineage>
        <taxon>Eukaryota</taxon>
        <taxon>Viridiplantae</taxon>
        <taxon>Streptophyta</taxon>
        <taxon>Embryophyta</taxon>
        <taxon>Tracheophyta</taxon>
        <taxon>Spermatophyta</taxon>
        <taxon>Magnoliopsida</taxon>
        <taxon>eudicotyledons</taxon>
        <taxon>Gunneridae</taxon>
        <taxon>Pentapetalae</taxon>
        <taxon>rosids</taxon>
        <taxon>fabids</taxon>
        <taxon>Fabales</taxon>
        <taxon>Fabaceae</taxon>
        <taxon>Papilionoideae</taxon>
        <taxon>50 kb inversion clade</taxon>
        <taxon>NPAAA clade</taxon>
        <taxon>indigoferoid/millettioid clade</taxon>
        <taxon>Phaseoleae</taxon>
        <taxon>Canavalia</taxon>
    </lineage>
</organism>
<keyword evidence="2" id="KW-1185">Reference proteome</keyword>
<name>A0AAN9KX22_CANGL</name>
<reference evidence="1 2" key="1">
    <citation type="submission" date="2024-01" db="EMBL/GenBank/DDBJ databases">
        <title>The genomes of 5 underutilized Papilionoideae crops provide insights into root nodulation and disease resistanc.</title>
        <authorList>
            <person name="Jiang F."/>
        </authorList>
    </citation>
    <scope>NUCLEOTIDE SEQUENCE [LARGE SCALE GENOMIC DNA]</scope>
    <source>
        <strain evidence="1">LVBAO_FW01</strain>
        <tissue evidence="1">Leaves</tissue>
    </source>
</reference>
<protein>
    <submittedName>
        <fullName evidence="1">Uncharacterized protein</fullName>
    </submittedName>
</protein>
<dbReference type="EMBL" id="JAYMYQ010000006">
    <property type="protein sequence ID" value="KAK7323833.1"/>
    <property type="molecule type" value="Genomic_DNA"/>
</dbReference>
<dbReference type="AlphaFoldDB" id="A0AAN9KX22"/>
<proteinExistence type="predicted"/>